<dbReference type="AlphaFoldDB" id="A0A0G1LN95"/>
<evidence type="ECO:0000313" key="2">
    <source>
        <dbReference type="Proteomes" id="UP000034154"/>
    </source>
</evidence>
<protein>
    <submittedName>
        <fullName evidence="1">Uncharacterized protein</fullName>
    </submittedName>
</protein>
<proteinExistence type="predicted"/>
<organism evidence="1 2">
    <name type="scientific">Candidatus Uhrbacteria bacterium GW2011_GWF2_44_350</name>
    <dbReference type="NCBI Taxonomy" id="1619000"/>
    <lineage>
        <taxon>Bacteria</taxon>
        <taxon>Candidatus Uhriibacteriota</taxon>
    </lineage>
</organism>
<name>A0A0G1LN95_9BACT</name>
<evidence type="ECO:0000313" key="1">
    <source>
        <dbReference type="EMBL" id="KKT70247.1"/>
    </source>
</evidence>
<sequence>MIFGRSRLSDNVFVTKAGLIGIDGSLLFVGASRGCIQPR</sequence>
<gene>
    <name evidence="1" type="ORF">UW63_C0031G0010</name>
</gene>
<reference evidence="1 2" key="1">
    <citation type="journal article" date="2015" name="Nature">
        <title>rRNA introns, odd ribosomes, and small enigmatic genomes across a large radiation of phyla.</title>
        <authorList>
            <person name="Brown C.T."/>
            <person name="Hug L.A."/>
            <person name="Thomas B.C."/>
            <person name="Sharon I."/>
            <person name="Castelle C.J."/>
            <person name="Singh A."/>
            <person name="Wilkins M.J."/>
            <person name="Williams K.H."/>
            <person name="Banfield J.F."/>
        </authorList>
    </citation>
    <scope>NUCLEOTIDE SEQUENCE [LARGE SCALE GENOMIC DNA]</scope>
</reference>
<accession>A0A0G1LN95</accession>
<comment type="caution">
    <text evidence="1">The sequence shown here is derived from an EMBL/GenBank/DDBJ whole genome shotgun (WGS) entry which is preliminary data.</text>
</comment>
<dbReference type="EMBL" id="LCJB01000031">
    <property type="protein sequence ID" value="KKT70247.1"/>
    <property type="molecule type" value="Genomic_DNA"/>
</dbReference>
<dbReference type="Proteomes" id="UP000034154">
    <property type="component" value="Unassembled WGS sequence"/>
</dbReference>